<feature type="compositionally biased region" description="Low complexity" evidence="1">
    <location>
        <begin position="19"/>
        <end position="30"/>
    </location>
</feature>
<proteinExistence type="predicted"/>
<gene>
    <name evidence="2" type="ORF">GPUH_LOCUS6402</name>
</gene>
<sequence length="109" mass="12261">MFPPHRPALASTSNPAQIPSTSAPASSTASVAGIPLRTPELSPRIRKDATTVRYGCHLFDNISFHARSVICCDFQLRRRNAFVAFWRKLRTAKNPDPRNAEWWLADNLE</sequence>
<dbReference type="WBParaSite" id="GPUH_0000641101-mRNA-1">
    <property type="protein sequence ID" value="GPUH_0000641101-mRNA-1"/>
    <property type="gene ID" value="GPUH_0000641101"/>
</dbReference>
<dbReference type="AlphaFoldDB" id="A0A183DCG1"/>
<evidence type="ECO:0000256" key="1">
    <source>
        <dbReference type="SAM" id="MobiDB-lite"/>
    </source>
</evidence>
<evidence type="ECO:0000313" key="4">
    <source>
        <dbReference type="WBParaSite" id="GPUH_0000641101-mRNA-1"/>
    </source>
</evidence>
<name>A0A183DCG1_9BILA</name>
<reference evidence="2 3" key="2">
    <citation type="submission" date="2018-11" db="EMBL/GenBank/DDBJ databases">
        <authorList>
            <consortium name="Pathogen Informatics"/>
        </authorList>
    </citation>
    <scope>NUCLEOTIDE SEQUENCE [LARGE SCALE GENOMIC DNA]</scope>
</reference>
<dbReference type="OrthoDB" id="5849750at2759"/>
<evidence type="ECO:0000313" key="2">
    <source>
        <dbReference type="EMBL" id="VDK54574.1"/>
    </source>
</evidence>
<accession>A0A183DCG1</accession>
<keyword evidence="3" id="KW-1185">Reference proteome</keyword>
<organism evidence="4">
    <name type="scientific">Gongylonema pulchrum</name>
    <dbReference type="NCBI Taxonomy" id="637853"/>
    <lineage>
        <taxon>Eukaryota</taxon>
        <taxon>Metazoa</taxon>
        <taxon>Ecdysozoa</taxon>
        <taxon>Nematoda</taxon>
        <taxon>Chromadorea</taxon>
        <taxon>Rhabditida</taxon>
        <taxon>Spirurina</taxon>
        <taxon>Spiruromorpha</taxon>
        <taxon>Spiruroidea</taxon>
        <taxon>Gongylonematidae</taxon>
        <taxon>Gongylonema</taxon>
    </lineage>
</organism>
<feature type="region of interest" description="Disordered" evidence="1">
    <location>
        <begin position="1"/>
        <end position="35"/>
    </location>
</feature>
<reference evidence="4" key="1">
    <citation type="submission" date="2016-06" db="UniProtKB">
        <authorList>
            <consortium name="WormBaseParasite"/>
        </authorList>
    </citation>
    <scope>IDENTIFICATION</scope>
</reference>
<dbReference type="EMBL" id="UYRT01014956">
    <property type="protein sequence ID" value="VDK54574.1"/>
    <property type="molecule type" value="Genomic_DNA"/>
</dbReference>
<protein>
    <submittedName>
        <fullName evidence="4">DUF1752 domain-containing protein</fullName>
    </submittedName>
</protein>
<dbReference type="Proteomes" id="UP000271098">
    <property type="component" value="Unassembled WGS sequence"/>
</dbReference>
<evidence type="ECO:0000313" key="3">
    <source>
        <dbReference type="Proteomes" id="UP000271098"/>
    </source>
</evidence>